<dbReference type="SMART" id="SM00342">
    <property type="entry name" value="HTH_ARAC"/>
    <property type="match status" value="1"/>
</dbReference>
<evidence type="ECO:0000259" key="3">
    <source>
        <dbReference type="PROSITE" id="PS01124"/>
    </source>
</evidence>
<keyword evidence="5" id="KW-1185">Reference proteome</keyword>
<name>A0ABM9YUE2_9PAST</name>
<dbReference type="PROSITE" id="PS01124">
    <property type="entry name" value="HTH_ARAC_FAMILY_2"/>
    <property type="match status" value="1"/>
</dbReference>
<dbReference type="InterPro" id="IPR009057">
    <property type="entry name" value="Homeodomain-like_sf"/>
</dbReference>
<dbReference type="PANTHER" id="PTHR43130:SF3">
    <property type="entry name" value="HTH-TYPE TRANSCRIPTIONAL REGULATOR RV1931C"/>
    <property type="match status" value="1"/>
</dbReference>
<feature type="domain" description="HTH araC/xylS-type" evidence="3">
    <location>
        <begin position="236"/>
        <end position="334"/>
    </location>
</feature>
<keyword evidence="2" id="KW-0804">Transcription</keyword>
<dbReference type="Gene3D" id="3.40.50.880">
    <property type="match status" value="1"/>
</dbReference>
<dbReference type="Gene3D" id="1.10.10.60">
    <property type="entry name" value="Homeodomain-like"/>
    <property type="match status" value="2"/>
</dbReference>
<dbReference type="EMBL" id="ACFT01000086">
    <property type="protein sequence ID" value="EEV24951.1"/>
    <property type="molecule type" value="Genomic_DNA"/>
</dbReference>
<sequence>MKNIDLLFKNRKNRVKFIQRVKKMSMPTVALVLYPQFSPFHFSVPYMVFSAEINGKPLFNVKVVAENLAVTQSKPAIIQANGDLSLLEQADLVVMIGWDKLEQMPSAALTQALQQAAQRGATVVGLCYGAYPLAYAGLLNGKKATTHWLGEADFRQRFPQVKLDCSAIYIEDENIITSAGTAAGLDCCLAIVRRQYGVKIANQLARLLVISPHREGGQAQFIEQPITRKTANENINEWLDIMRANLNADYSIDTLAEKLMMSRSTFTRHFRKATGMALTEWLIEVRLQKGRELLESTKLNIDEIAHQIGFHSATAFRQHFKAKHHISPKQWQKRFQAD</sequence>
<dbReference type="SUPFAM" id="SSF46689">
    <property type="entry name" value="Homeodomain-like"/>
    <property type="match status" value="2"/>
</dbReference>
<dbReference type="PANTHER" id="PTHR43130">
    <property type="entry name" value="ARAC-FAMILY TRANSCRIPTIONAL REGULATOR"/>
    <property type="match status" value="1"/>
</dbReference>
<evidence type="ECO:0000256" key="2">
    <source>
        <dbReference type="ARBA" id="ARBA00023163"/>
    </source>
</evidence>
<protein>
    <submittedName>
        <fullName evidence="4">AraC family transcriptional regulator</fullName>
    </submittedName>
</protein>
<dbReference type="Pfam" id="PF12833">
    <property type="entry name" value="HTH_18"/>
    <property type="match status" value="1"/>
</dbReference>
<accession>A0ABM9YUE2</accession>
<keyword evidence="1" id="KW-0805">Transcription regulation</keyword>
<dbReference type="CDD" id="cd03137">
    <property type="entry name" value="GATase1_AraC_1"/>
    <property type="match status" value="1"/>
</dbReference>
<reference evidence="4 5" key="1">
    <citation type="journal article" date="2010" name="Vet. Microbiol.">
        <title>Production of haemolysins by strains of the Actinobacillus minor/porcitonsillarum complex.</title>
        <authorList>
            <person name="Arya G."/>
            <person name="Niven D.F."/>
        </authorList>
    </citation>
    <scope>NUCLEOTIDE SEQUENCE [LARGE SCALE GENOMIC DNA]</scope>
    <source>
        <strain evidence="5">strain 202</strain>
    </source>
</reference>
<evidence type="ECO:0000256" key="1">
    <source>
        <dbReference type="ARBA" id="ARBA00023015"/>
    </source>
</evidence>
<dbReference type="SUPFAM" id="SSF52317">
    <property type="entry name" value="Class I glutamine amidotransferase-like"/>
    <property type="match status" value="1"/>
</dbReference>
<dbReference type="Pfam" id="PF01965">
    <property type="entry name" value="DJ-1_PfpI"/>
    <property type="match status" value="1"/>
</dbReference>
<comment type="caution">
    <text evidence="4">The sequence shown here is derived from an EMBL/GenBank/DDBJ whole genome shotgun (WGS) entry which is preliminary data.</text>
</comment>
<dbReference type="InterPro" id="IPR002818">
    <property type="entry name" value="DJ-1/PfpI"/>
</dbReference>
<evidence type="ECO:0000313" key="5">
    <source>
        <dbReference type="Proteomes" id="UP000003394"/>
    </source>
</evidence>
<dbReference type="InterPro" id="IPR018060">
    <property type="entry name" value="HTH_AraC"/>
</dbReference>
<dbReference type="InterPro" id="IPR052158">
    <property type="entry name" value="INH-QAR"/>
</dbReference>
<evidence type="ECO:0000313" key="4">
    <source>
        <dbReference type="EMBL" id="EEV24951.1"/>
    </source>
</evidence>
<gene>
    <name evidence="4" type="ORF">AM202_01965</name>
</gene>
<dbReference type="InterPro" id="IPR029062">
    <property type="entry name" value="Class_I_gatase-like"/>
</dbReference>
<dbReference type="Proteomes" id="UP000003394">
    <property type="component" value="Unassembled WGS sequence"/>
</dbReference>
<proteinExistence type="predicted"/>
<organism evidence="4 5">
    <name type="scientific">Actinobacillus minor 202</name>
    <dbReference type="NCBI Taxonomy" id="591023"/>
    <lineage>
        <taxon>Bacteria</taxon>
        <taxon>Pseudomonadati</taxon>
        <taxon>Pseudomonadota</taxon>
        <taxon>Gammaproteobacteria</taxon>
        <taxon>Pasteurellales</taxon>
        <taxon>Pasteurellaceae</taxon>
        <taxon>Actinobacillus</taxon>
    </lineage>
</organism>